<dbReference type="PANTHER" id="PTHR23530">
    <property type="entry name" value="TRANSPORT PROTEIN-RELATED"/>
    <property type="match status" value="1"/>
</dbReference>
<keyword evidence="3 5" id="KW-1133">Transmembrane helix</keyword>
<dbReference type="PROSITE" id="PS00216">
    <property type="entry name" value="SUGAR_TRANSPORT_1"/>
    <property type="match status" value="1"/>
</dbReference>
<keyword evidence="2 5" id="KW-0812">Transmembrane</keyword>
<feature type="transmembrane region" description="Helical" evidence="5">
    <location>
        <begin position="316"/>
        <end position="338"/>
    </location>
</feature>
<feature type="transmembrane region" description="Helical" evidence="5">
    <location>
        <begin position="121"/>
        <end position="141"/>
    </location>
</feature>
<gene>
    <name evidence="6" type="ORF">M5J06_00335</name>
</gene>
<dbReference type="InterPro" id="IPR005829">
    <property type="entry name" value="Sugar_transporter_CS"/>
</dbReference>
<evidence type="ECO:0000256" key="5">
    <source>
        <dbReference type="SAM" id="Phobius"/>
    </source>
</evidence>
<dbReference type="PANTHER" id="PTHR23530:SF1">
    <property type="entry name" value="PERMEASE, MAJOR FACILITATOR SUPERFAMILY-RELATED"/>
    <property type="match status" value="1"/>
</dbReference>
<evidence type="ECO:0000256" key="4">
    <source>
        <dbReference type="ARBA" id="ARBA00023136"/>
    </source>
</evidence>
<organism evidence="6 7">
    <name type="scientific">Corynebacterium intestinale</name>
    <dbReference type="NCBI Taxonomy" id="2943492"/>
    <lineage>
        <taxon>Bacteria</taxon>
        <taxon>Bacillati</taxon>
        <taxon>Actinomycetota</taxon>
        <taxon>Actinomycetes</taxon>
        <taxon>Mycobacteriales</taxon>
        <taxon>Corynebacteriaceae</taxon>
        <taxon>Corynebacterium</taxon>
    </lineage>
</organism>
<dbReference type="InterPro" id="IPR036259">
    <property type="entry name" value="MFS_trans_sf"/>
</dbReference>
<dbReference type="Pfam" id="PF07690">
    <property type="entry name" value="MFS_1"/>
    <property type="match status" value="1"/>
</dbReference>
<dbReference type="Gene3D" id="1.20.1250.20">
    <property type="entry name" value="MFS general substrate transporter like domains"/>
    <property type="match status" value="2"/>
</dbReference>
<dbReference type="InterPro" id="IPR011701">
    <property type="entry name" value="MFS"/>
</dbReference>
<keyword evidence="4 5" id="KW-0472">Membrane</keyword>
<dbReference type="SUPFAM" id="SSF103473">
    <property type="entry name" value="MFS general substrate transporter"/>
    <property type="match status" value="1"/>
</dbReference>
<evidence type="ECO:0000313" key="6">
    <source>
        <dbReference type="EMBL" id="MCL8492589.1"/>
    </source>
</evidence>
<comment type="caution">
    <text evidence="6">The sequence shown here is derived from an EMBL/GenBank/DDBJ whole genome shotgun (WGS) entry which is preliminary data.</text>
</comment>
<name>A0ABT0T7B6_9CORY</name>
<dbReference type="InterPro" id="IPR053160">
    <property type="entry name" value="MFS_DHA3_Transporter"/>
</dbReference>
<proteinExistence type="predicted"/>
<evidence type="ECO:0000256" key="1">
    <source>
        <dbReference type="ARBA" id="ARBA00004141"/>
    </source>
</evidence>
<dbReference type="RefSeq" id="WP_250223672.1">
    <property type="nucleotide sequence ID" value="NZ_JAMFTR010000001.1"/>
</dbReference>
<feature type="transmembrane region" description="Helical" evidence="5">
    <location>
        <begin position="254"/>
        <end position="273"/>
    </location>
</feature>
<protein>
    <submittedName>
        <fullName evidence="6">MFS transporter</fullName>
    </submittedName>
</protein>
<feature type="transmembrane region" description="Helical" evidence="5">
    <location>
        <begin position="147"/>
        <end position="166"/>
    </location>
</feature>
<feature type="transmembrane region" description="Helical" evidence="5">
    <location>
        <begin position="186"/>
        <end position="206"/>
    </location>
</feature>
<accession>A0ABT0T7B6</accession>
<dbReference type="EMBL" id="JAMKFF010000001">
    <property type="protein sequence ID" value="MCL8492589.1"/>
    <property type="molecule type" value="Genomic_DNA"/>
</dbReference>
<feature type="transmembrane region" description="Helical" evidence="5">
    <location>
        <begin position="344"/>
        <end position="366"/>
    </location>
</feature>
<reference evidence="6 7" key="1">
    <citation type="submission" date="2022-05" db="EMBL/GenBank/DDBJ databases">
        <title>Corynebacterium sp. B5-R-101 sp. nov., isolated from human feces.</title>
        <authorList>
            <person name="Shamsuzzaman M."/>
            <person name="Dahal R.H."/>
        </authorList>
    </citation>
    <scope>NUCLEOTIDE SEQUENCE [LARGE SCALE GENOMIC DNA]</scope>
    <source>
        <strain evidence="6 7">B5-R-101</strain>
    </source>
</reference>
<evidence type="ECO:0000313" key="7">
    <source>
        <dbReference type="Proteomes" id="UP001203579"/>
    </source>
</evidence>
<feature type="transmembrane region" description="Helical" evidence="5">
    <location>
        <begin position="226"/>
        <end position="245"/>
    </location>
</feature>
<evidence type="ECO:0000256" key="2">
    <source>
        <dbReference type="ARBA" id="ARBA00022692"/>
    </source>
</evidence>
<sequence length="377" mass="40481">MEVQFWFPVWLLFLLERGITTEEASIADGVFRLIATALEVPVGWFSDRIGRKKSLYLALIGTFITFLLIAYVNDLPSLFIAWSVWGLVWALVSGLLTAYGWEIGSQIEGGGPTTAAEFIRIRRVCAAIAMIVSLVSAGALFELSPALPFVITAVVAAAVIPVAWGLPDIDQHVRQTGPKRISTANLPSGEILWAIVAGSIVLISGWSIQMVFQPLGLEASLTPKEISFLFAGFGVAQLAGAWLVGKLPFSRRTVLVTSVAGIAFMCLGVWLGFKFEVDVWAPFVLLVSLGIFYSVGTAYCDIWVSALSSTKNRATMLSFVSLVGGVVMIFTRPLLGLISGSVSAAAACGVWGAVCLVLTVVLWLLLVNKTSESVRKC</sequence>
<keyword evidence="7" id="KW-1185">Reference proteome</keyword>
<feature type="transmembrane region" description="Helical" evidence="5">
    <location>
        <begin position="79"/>
        <end position="101"/>
    </location>
</feature>
<comment type="subcellular location">
    <subcellularLocation>
        <location evidence="1">Membrane</location>
        <topology evidence="1">Multi-pass membrane protein</topology>
    </subcellularLocation>
</comment>
<dbReference type="Proteomes" id="UP001203579">
    <property type="component" value="Unassembled WGS sequence"/>
</dbReference>
<feature type="transmembrane region" description="Helical" evidence="5">
    <location>
        <begin position="55"/>
        <end position="73"/>
    </location>
</feature>
<feature type="transmembrane region" description="Helical" evidence="5">
    <location>
        <begin position="279"/>
        <end position="304"/>
    </location>
</feature>
<evidence type="ECO:0000256" key="3">
    <source>
        <dbReference type="ARBA" id="ARBA00022989"/>
    </source>
</evidence>